<keyword evidence="2" id="KW-1185">Reference proteome</keyword>
<name>A0A6A7A2Y5_9PLEO</name>
<evidence type="ECO:0008006" key="3">
    <source>
        <dbReference type="Google" id="ProtNLM"/>
    </source>
</evidence>
<gene>
    <name evidence="1" type="ORF">CC86DRAFT_405340</name>
</gene>
<reference evidence="1" key="1">
    <citation type="journal article" date="2020" name="Stud. Mycol.">
        <title>101 Dothideomycetes genomes: a test case for predicting lifestyles and emergence of pathogens.</title>
        <authorList>
            <person name="Haridas S."/>
            <person name="Albert R."/>
            <person name="Binder M."/>
            <person name="Bloem J."/>
            <person name="Labutti K."/>
            <person name="Salamov A."/>
            <person name="Andreopoulos B."/>
            <person name="Baker S."/>
            <person name="Barry K."/>
            <person name="Bills G."/>
            <person name="Bluhm B."/>
            <person name="Cannon C."/>
            <person name="Castanera R."/>
            <person name="Culley D."/>
            <person name="Daum C."/>
            <person name="Ezra D."/>
            <person name="Gonzalez J."/>
            <person name="Henrissat B."/>
            <person name="Kuo A."/>
            <person name="Liang C."/>
            <person name="Lipzen A."/>
            <person name="Lutzoni F."/>
            <person name="Magnuson J."/>
            <person name="Mondo S."/>
            <person name="Nolan M."/>
            <person name="Ohm R."/>
            <person name="Pangilinan J."/>
            <person name="Park H.-J."/>
            <person name="Ramirez L."/>
            <person name="Alfaro M."/>
            <person name="Sun H."/>
            <person name="Tritt A."/>
            <person name="Yoshinaga Y."/>
            <person name="Zwiers L.-H."/>
            <person name="Turgeon B."/>
            <person name="Goodwin S."/>
            <person name="Spatafora J."/>
            <person name="Crous P."/>
            <person name="Grigoriev I."/>
        </authorList>
    </citation>
    <scope>NUCLEOTIDE SEQUENCE</scope>
    <source>
        <strain evidence="1">CBS 113818</strain>
    </source>
</reference>
<evidence type="ECO:0000313" key="2">
    <source>
        <dbReference type="Proteomes" id="UP000799424"/>
    </source>
</evidence>
<dbReference type="OrthoDB" id="3787731at2759"/>
<protein>
    <recommendedName>
        <fullName evidence="3">F-box domain-containing protein</fullName>
    </recommendedName>
</protein>
<evidence type="ECO:0000313" key="1">
    <source>
        <dbReference type="EMBL" id="KAF2827198.1"/>
    </source>
</evidence>
<proteinExistence type="predicted"/>
<sequence length="146" mass="16531">MLRATRYRICSKKKKAFLDLPVELFKHVIHDVVKIVGVAKSAELRLVCKTFEAIVSEEIDGTLSRFSLIQFLGNPKYSNLLCTKGGEILRKKVLRPRHEEPPVIDFLTHMLEVTINLKGPVSEPSRSQFAANICQAMMGLEPRALR</sequence>
<accession>A0A6A7A2Y5</accession>
<organism evidence="1 2">
    <name type="scientific">Ophiobolus disseminans</name>
    <dbReference type="NCBI Taxonomy" id="1469910"/>
    <lineage>
        <taxon>Eukaryota</taxon>
        <taxon>Fungi</taxon>
        <taxon>Dikarya</taxon>
        <taxon>Ascomycota</taxon>
        <taxon>Pezizomycotina</taxon>
        <taxon>Dothideomycetes</taxon>
        <taxon>Pleosporomycetidae</taxon>
        <taxon>Pleosporales</taxon>
        <taxon>Pleosporineae</taxon>
        <taxon>Phaeosphaeriaceae</taxon>
        <taxon>Ophiobolus</taxon>
    </lineage>
</organism>
<dbReference type="EMBL" id="MU006224">
    <property type="protein sequence ID" value="KAF2827198.1"/>
    <property type="molecule type" value="Genomic_DNA"/>
</dbReference>
<dbReference type="Proteomes" id="UP000799424">
    <property type="component" value="Unassembled WGS sequence"/>
</dbReference>
<dbReference type="AlphaFoldDB" id="A0A6A7A2Y5"/>